<evidence type="ECO:0000313" key="1">
    <source>
        <dbReference type="EMBL" id="KAK8509404.1"/>
    </source>
</evidence>
<comment type="caution">
    <text evidence="1">The sequence shown here is derived from an EMBL/GenBank/DDBJ whole genome shotgun (WGS) entry which is preliminary data.</text>
</comment>
<dbReference type="EMBL" id="JBBPBM010000092">
    <property type="protein sequence ID" value="KAK8509404.1"/>
    <property type="molecule type" value="Genomic_DNA"/>
</dbReference>
<reference evidence="1 2" key="1">
    <citation type="journal article" date="2024" name="G3 (Bethesda)">
        <title>Genome assembly of Hibiscus sabdariffa L. provides insights into metabolisms of medicinal natural products.</title>
        <authorList>
            <person name="Kim T."/>
        </authorList>
    </citation>
    <scope>NUCLEOTIDE SEQUENCE [LARGE SCALE GENOMIC DNA]</scope>
    <source>
        <strain evidence="1">TK-2024</strain>
        <tissue evidence="1">Old leaves</tissue>
    </source>
</reference>
<sequence length="103" mass="11659">MTKGMSRRRQRVLPGQLCRRIFKLRQSISLRYWLIPKSNNLKSCLYTISLDGISAGVHSVALVDPGSFLWSCISTTHVCFDLLLLRYASCLSCVLQSIQVDHS</sequence>
<evidence type="ECO:0000313" key="2">
    <source>
        <dbReference type="Proteomes" id="UP001472677"/>
    </source>
</evidence>
<proteinExistence type="predicted"/>
<keyword evidence="2" id="KW-1185">Reference proteome</keyword>
<protein>
    <submittedName>
        <fullName evidence="1">Uncharacterized protein</fullName>
    </submittedName>
</protein>
<dbReference type="Proteomes" id="UP001472677">
    <property type="component" value="Unassembled WGS sequence"/>
</dbReference>
<organism evidence="1 2">
    <name type="scientific">Hibiscus sabdariffa</name>
    <name type="common">roselle</name>
    <dbReference type="NCBI Taxonomy" id="183260"/>
    <lineage>
        <taxon>Eukaryota</taxon>
        <taxon>Viridiplantae</taxon>
        <taxon>Streptophyta</taxon>
        <taxon>Embryophyta</taxon>
        <taxon>Tracheophyta</taxon>
        <taxon>Spermatophyta</taxon>
        <taxon>Magnoliopsida</taxon>
        <taxon>eudicotyledons</taxon>
        <taxon>Gunneridae</taxon>
        <taxon>Pentapetalae</taxon>
        <taxon>rosids</taxon>
        <taxon>malvids</taxon>
        <taxon>Malvales</taxon>
        <taxon>Malvaceae</taxon>
        <taxon>Malvoideae</taxon>
        <taxon>Hibiscus</taxon>
    </lineage>
</organism>
<gene>
    <name evidence="1" type="ORF">V6N12_018663</name>
</gene>
<accession>A0ABR2BQI3</accession>
<name>A0ABR2BQI3_9ROSI</name>